<protein>
    <submittedName>
        <fullName evidence="1">Uncharacterized protein</fullName>
    </submittedName>
</protein>
<dbReference type="EMBL" id="VSRR010000629">
    <property type="protein sequence ID" value="MPC17893.1"/>
    <property type="molecule type" value="Genomic_DNA"/>
</dbReference>
<evidence type="ECO:0000313" key="2">
    <source>
        <dbReference type="Proteomes" id="UP000324222"/>
    </source>
</evidence>
<organism evidence="1 2">
    <name type="scientific">Portunus trituberculatus</name>
    <name type="common">Swimming crab</name>
    <name type="synonym">Neptunus trituberculatus</name>
    <dbReference type="NCBI Taxonomy" id="210409"/>
    <lineage>
        <taxon>Eukaryota</taxon>
        <taxon>Metazoa</taxon>
        <taxon>Ecdysozoa</taxon>
        <taxon>Arthropoda</taxon>
        <taxon>Crustacea</taxon>
        <taxon>Multicrustacea</taxon>
        <taxon>Malacostraca</taxon>
        <taxon>Eumalacostraca</taxon>
        <taxon>Eucarida</taxon>
        <taxon>Decapoda</taxon>
        <taxon>Pleocyemata</taxon>
        <taxon>Brachyura</taxon>
        <taxon>Eubrachyura</taxon>
        <taxon>Portunoidea</taxon>
        <taxon>Portunidae</taxon>
        <taxon>Portuninae</taxon>
        <taxon>Portunus</taxon>
    </lineage>
</organism>
<reference evidence="1 2" key="1">
    <citation type="submission" date="2019-05" db="EMBL/GenBank/DDBJ databases">
        <title>Another draft genome of Portunus trituberculatus and its Hox gene families provides insights of decapod evolution.</title>
        <authorList>
            <person name="Jeong J.-H."/>
            <person name="Song I."/>
            <person name="Kim S."/>
            <person name="Choi T."/>
            <person name="Kim D."/>
            <person name="Ryu S."/>
            <person name="Kim W."/>
        </authorList>
    </citation>
    <scope>NUCLEOTIDE SEQUENCE [LARGE SCALE GENOMIC DNA]</scope>
    <source>
        <tissue evidence="1">Muscle</tissue>
    </source>
</reference>
<accession>A0A5B7D9L8</accession>
<gene>
    <name evidence="1" type="ORF">E2C01_010764</name>
</gene>
<evidence type="ECO:0000313" key="1">
    <source>
        <dbReference type="EMBL" id="MPC17893.1"/>
    </source>
</evidence>
<dbReference type="AlphaFoldDB" id="A0A5B7D9L8"/>
<comment type="caution">
    <text evidence="1">The sequence shown here is derived from an EMBL/GenBank/DDBJ whole genome shotgun (WGS) entry which is preliminary data.</text>
</comment>
<name>A0A5B7D9L8_PORTR</name>
<keyword evidence="2" id="KW-1185">Reference proteome</keyword>
<proteinExistence type="predicted"/>
<sequence length="83" mass="9325">MYPLRGSKILVLVQTVVYHIFHFAIYNKQSTKINEQNLTVVLPSPQSLRNTHHWVLRWAAFTAIAVGGGHSSTKLTASKPLQI</sequence>
<dbReference type="Proteomes" id="UP000324222">
    <property type="component" value="Unassembled WGS sequence"/>
</dbReference>